<dbReference type="PROSITE" id="PS50893">
    <property type="entry name" value="ABC_TRANSPORTER_2"/>
    <property type="match status" value="1"/>
</dbReference>
<dbReference type="CDD" id="cd03217">
    <property type="entry name" value="ABC_FeS_Assembly"/>
    <property type="match status" value="1"/>
</dbReference>
<dbReference type="InterPro" id="IPR027417">
    <property type="entry name" value="P-loop_NTPase"/>
</dbReference>
<dbReference type="InterPro" id="IPR010230">
    <property type="entry name" value="FeS-cluster_ATPase_SufC"/>
</dbReference>
<dbReference type="InterPro" id="IPR003439">
    <property type="entry name" value="ABC_transporter-like_ATP-bd"/>
</dbReference>
<dbReference type="OrthoDB" id="9806149at2"/>
<dbReference type="NCBIfam" id="TIGR01978">
    <property type="entry name" value="sufC"/>
    <property type="match status" value="1"/>
</dbReference>
<dbReference type="PANTHER" id="PTHR43204">
    <property type="entry name" value="ABC TRANSPORTER I FAMILY MEMBER 6, CHLOROPLASTIC"/>
    <property type="match status" value="1"/>
</dbReference>
<evidence type="ECO:0000256" key="1">
    <source>
        <dbReference type="ARBA" id="ARBA00006216"/>
    </source>
</evidence>
<evidence type="ECO:0000256" key="2">
    <source>
        <dbReference type="ARBA" id="ARBA00022741"/>
    </source>
</evidence>
<proteinExistence type="inferred from homology"/>
<dbReference type="PANTHER" id="PTHR43204:SF1">
    <property type="entry name" value="ABC TRANSPORTER I FAMILY MEMBER 6, CHLOROPLASTIC"/>
    <property type="match status" value="1"/>
</dbReference>
<evidence type="ECO:0000256" key="3">
    <source>
        <dbReference type="ARBA" id="ARBA00022840"/>
    </source>
</evidence>
<dbReference type="Pfam" id="PF00005">
    <property type="entry name" value="ABC_tran"/>
    <property type="match status" value="1"/>
</dbReference>
<dbReference type="Proteomes" id="UP000183995">
    <property type="component" value="Unassembled WGS sequence"/>
</dbReference>
<organism evidence="5 6">
    <name type="scientific">Sporobacter termitidis DSM 10068</name>
    <dbReference type="NCBI Taxonomy" id="1123282"/>
    <lineage>
        <taxon>Bacteria</taxon>
        <taxon>Bacillati</taxon>
        <taxon>Bacillota</taxon>
        <taxon>Clostridia</taxon>
        <taxon>Eubacteriales</taxon>
        <taxon>Oscillospiraceae</taxon>
        <taxon>Sporobacter</taxon>
    </lineage>
</organism>
<dbReference type="STRING" id="1123282.SAMN02745823_01300"/>
<name>A0A1M5WIX6_9FIRM</name>
<gene>
    <name evidence="5" type="ORF">SAMN02745823_01300</name>
</gene>
<dbReference type="AlphaFoldDB" id="A0A1M5WIX6"/>
<evidence type="ECO:0000313" key="5">
    <source>
        <dbReference type="EMBL" id="SHH87401.1"/>
    </source>
</evidence>
<evidence type="ECO:0000313" key="6">
    <source>
        <dbReference type="Proteomes" id="UP000183995"/>
    </source>
</evidence>
<dbReference type="GO" id="GO:0016887">
    <property type="term" value="F:ATP hydrolysis activity"/>
    <property type="evidence" value="ECO:0007669"/>
    <property type="project" value="InterPro"/>
</dbReference>
<dbReference type="GO" id="GO:0005524">
    <property type="term" value="F:ATP binding"/>
    <property type="evidence" value="ECO:0007669"/>
    <property type="project" value="UniProtKB-KW"/>
</dbReference>
<feature type="domain" description="ABC transporter" evidence="4">
    <location>
        <begin position="6"/>
        <end position="246"/>
    </location>
</feature>
<protein>
    <submittedName>
        <fullName evidence="5">Fe-S cluster assembly ATP-binding protein</fullName>
    </submittedName>
</protein>
<dbReference type="SUPFAM" id="SSF52540">
    <property type="entry name" value="P-loop containing nucleoside triphosphate hydrolases"/>
    <property type="match status" value="1"/>
</dbReference>
<dbReference type="PROSITE" id="PS00211">
    <property type="entry name" value="ABC_TRANSPORTER_1"/>
    <property type="match status" value="1"/>
</dbReference>
<dbReference type="InterPro" id="IPR003593">
    <property type="entry name" value="AAA+_ATPase"/>
</dbReference>
<dbReference type="InterPro" id="IPR017871">
    <property type="entry name" value="ABC_transporter-like_CS"/>
</dbReference>
<accession>A0A1M5WIX6</accession>
<dbReference type="Gene3D" id="3.40.50.300">
    <property type="entry name" value="P-loop containing nucleotide triphosphate hydrolases"/>
    <property type="match status" value="1"/>
</dbReference>
<dbReference type="RefSeq" id="WP_073076871.1">
    <property type="nucleotide sequence ID" value="NZ_FQXV01000003.1"/>
</dbReference>
<keyword evidence="3 5" id="KW-0067">ATP-binding</keyword>
<dbReference type="EMBL" id="FQXV01000003">
    <property type="protein sequence ID" value="SHH87401.1"/>
    <property type="molecule type" value="Genomic_DNA"/>
</dbReference>
<keyword evidence="2" id="KW-0547">Nucleotide-binding</keyword>
<sequence>MPKNLLSVRNLCASVDGRRILNGAELEINAGEVHVLMGPNGAGKSTLANVVMGDPRYSVDEGRVFFEGADITEEKPDARARRGMFLSFQAPEEIPGITVENFLRAAKSAYTGEDVKLLPFRKELRARMEELGMDASYASRYLNVGFSGGEKKKNEILQMAVLNPKLAILDETDSGLDIDAVKTISESIHRHKNEENAIVIITHITRILQKLPVDYVHIMADGRIVKTSDASVIEKINRDGFASVLG</sequence>
<comment type="similarity">
    <text evidence="1">Belongs to the ABC transporter superfamily. Ycf16 family.</text>
</comment>
<evidence type="ECO:0000259" key="4">
    <source>
        <dbReference type="PROSITE" id="PS50893"/>
    </source>
</evidence>
<keyword evidence="6" id="KW-1185">Reference proteome</keyword>
<reference evidence="5 6" key="1">
    <citation type="submission" date="2016-11" db="EMBL/GenBank/DDBJ databases">
        <authorList>
            <person name="Jaros S."/>
            <person name="Januszkiewicz K."/>
            <person name="Wedrychowicz H."/>
        </authorList>
    </citation>
    <scope>NUCLEOTIDE SEQUENCE [LARGE SCALE GENOMIC DNA]</scope>
    <source>
        <strain evidence="5 6">DSM 10068</strain>
    </source>
</reference>
<dbReference type="SMART" id="SM00382">
    <property type="entry name" value="AAA"/>
    <property type="match status" value="1"/>
</dbReference>